<evidence type="ECO:0000313" key="3">
    <source>
        <dbReference type="Proteomes" id="UP000823405"/>
    </source>
</evidence>
<dbReference type="PROSITE" id="PS51257">
    <property type="entry name" value="PROKAR_LIPOPROTEIN"/>
    <property type="match status" value="1"/>
</dbReference>
<comment type="caution">
    <text evidence="2">The sequence shown here is derived from an EMBL/GenBank/DDBJ whole genome shotgun (WGS) entry which is preliminary data.</text>
</comment>
<evidence type="ECO:0008006" key="4">
    <source>
        <dbReference type="Google" id="ProtNLM"/>
    </source>
</evidence>
<organism evidence="2 3">
    <name type="scientific">Linnemannia gamsii</name>
    <dbReference type="NCBI Taxonomy" id="64522"/>
    <lineage>
        <taxon>Eukaryota</taxon>
        <taxon>Fungi</taxon>
        <taxon>Fungi incertae sedis</taxon>
        <taxon>Mucoromycota</taxon>
        <taxon>Mortierellomycotina</taxon>
        <taxon>Mortierellomycetes</taxon>
        <taxon>Mortierellales</taxon>
        <taxon>Mortierellaceae</taxon>
        <taxon>Linnemannia</taxon>
    </lineage>
</organism>
<reference evidence="2" key="1">
    <citation type="journal article" date="2020" name="Fungal Divers.">
        <title>Resolving the Mortierellaceae phylogeny through synthesis of multi-gene phylogenetics and phylogenomics.</title>
        <authorList>
            <person name="Vandepol N."/>
            <person name="Liber J."/>
            <person name="Desiro A."/>
            <person name="Na H."/>
            <person name="Kennedy M."/>
            <person name="Barry K."/>
            <person name="Grigoriev I.V."/>
            <person name="Miller A.N."/>
            <person name="O'Donnell K."/>
            <person name="Stajich J.E."/>
            <person name="Bonito G."/>
        </authorList>
    </citation>
    <scope>NUCLEOTIDE SEQUENCE</scope>
    <source>
        <strain evidence="2">NVP60</strain>
    </source>
</reference>
<evidence type="ECO:0000313" key="2">
    <source>
        <dbReference type="EMBL" id="KAG0307155.1"/>
    </source>
</evidence>
<feature type="chain" id="PRO_5040208398" description="Secreted protein" evidence="1">
    <location>
        <begin position="19"/>
        <end position="109"/>
    </location>
</feature>
<proteinExistence type="predicted"/>
<accession>A0A9P6UJ27</accession>
<keyword evidence="1" id="KW-0732">Signal</keyword>
<dbReference type="OrthoDB" id="2396895at2759"/>
<dbReference type="AlphaFoldDB" id="A0A9P6UJ27"/>
<sequence>MKFTYIAVAAALAQVCIAGSVISCTASQNNACMSFQIGVSDTYFCVCTASPSCSVDQRDCNSQKYQLCKNFCATKQTSCNPGAPCPYPSECSKLWIAGVKTYKCAQFQP</sequence>
<gene>
    <name evidence="2" type="ORF">BGZ97_000483</name>
</gene>
<evidence type="ECO:0000256" key="1">
    <source>
        <dbReference type="SAM" id="SignalP"/>
    </source>
</evidence>
<dbReference type="Proteomes" id="UP000823405">
    <property type="component" value="Unassembled WGS sequence"/>
</dbReference>
<feature type="signal peptide" evidence="1">
    <location>
        <begin position="1"/>
        <end position="18"/>
    </location>
</feature>
<name>A0A9P6UJ27_9FUNG</name>
<protein>
    <recommendedName>
        <fullName evidence="4">Secreted protein</fullName>
    </recommendedName>
</protein>
<keyword evidence="3" id="KW-1185">Reference proteome</keyword>
<dbReference type="EMBL" id="JAAAIN010001089">
    <property type="protein sequence ID" value="KAG0307155.1"/>
    <property type="molecule type" value="Genomic_DNA"/>
</dbReference>